<evidence type="ECO:0000259" key="23">
    <source>
        <dbReference type="Pfam" id="PF00441"/>
    </source>
</evidence>
<dbReference type="CDD" id="cd01156">
    <property type="entry name" value="IVD"/>
    <property type="match status" value="1"/>
</dbReference>
<feature type="binding site" evidence="21">
    <location>
        <begin position="168"/>
        <end position="170"/>
    </location>
    <ligand>
        <name>FAD</name>
        <dbReference type="ChEBI" id="CHEBI:57692"/>
    </ligand>
</feature>
<evidence type="ECO:0000259" key="25">
    <source>
        <dbReference type="Pfam" id="PF02771"/>
    </source>
</evidence>
<evidence type="ECO:0000256" key="8">
    <source>
        <dbReference type="ARBA" id="ARBA00022630"/>
    </source>
</evidence>
<dbReference type="Gene3D" id="2.40.110.10">
    <property type="entry name" value="Butyryl-CoA Dehydrogenase, subunit A, domain 2"/>
    <property type="match status" value="1"/>
</dbReference>
<dbReference type="InterPro" id="IPR013786">
    <property type="entry name" value="AcylCoA_DH/ox_N"/>
</dbReference>
<sequence>ILSYLWTVCPVFIIHLCFEHQLRQTIQRFCQEKLAPYADEIDKKNEFPCMRGFWKEMSELGLLGVTAPVEYGGTGLGYLDHVIVMEEISRLSAAIALSYGAHSNLCVNQMVRHANQKQKEKYMPKLMTGEHVGALAMSEPNAGSDVVSMKLTAIKDGDHYVLNGNKFWITNGPDADILIVYAKTDPEAAARGITAFIVEKGMPGFSTAQKLDKLGMRGSNTCELIFEDCKIPEENILVLLNKGVYVMMSGLDLERLVLASGPVGIMQAVLDHAIPYLHVRELMQEKMYTRLSSCRQYLYNVARACDKGDFSAKDCAGVILYCAENATQVALDGIQCLGGNGYINDYPMGRFLRDAKLYEIGAGTSEVRRMIIGRAFNDMFK</sequence>
<dbReference type="GO" id="GO:0006552">
    <property type="term" value="P:L-leucine catabolic process"/>
    <property type="evidence" value="ECO:0007669"/>
    <property type="project" value="UniProtKB-UniPathway"/>
</dbReference>
<dbReference type="GO" id="GO:0050660">
    <property type="term" value="F:flavin adenine dinucleotide binding"/>
    <property type="evidence" value="ECO:0007669"/>
    <property type="project" value="InterPro"/>
</dbReference>
<comment type="function">
    <text evidence="14">Catalyzes the conversion of isovaleryl-CoA/3-methylbutanoyl-CoA to 3-methylbut-2-enoyl-CoA as an intermediate step in the leucine (Leu) catabolic pathway. To a lesser extent, is also able to catalyze the oxidation of other saturated short-chain acyl-CoA thioesters as pentanoyl-CoA, hexenoyl-CoA and butenoyl-CoA.</text>
</comment>
<feature type="binding site" evidence="20">
    <location>
        <begin position="252"/>
        <end position="255"/>
    </location>
    <ligand>
        <name>substrate</name>
    </ligand>
</feature>
<dbReference type="PANTHER" id="PTHR43884">
    <property type="entry name" value="ACYL-COA DEHYDROGENASE"/>
    <property type="match status" value="1"/>
</dbReference>
<feature type="binding site" evidence="20">
    <location>
        <position position="144"/>
    </location>
    <ligand>
        <name>substrate</name>
    </ligand>
</feature>
<proteinExistence type="inferred from homology"/>
<dbReference type="GO" id="GO:0008470">
    <property type="term" value="F:3-methylbutanoyl-CoA dehydrogenase activity"/>
    <property type="evidence" value="ECO:0007669"/>
    <property type="project" value="UniProtKB-EC"/>
</dbReference>
<dbReference type="InterPro" id="IPR036250">
    <property type="entry name" value="AcylCo_DH-like_C"/>
</dbReference>
<dbReference type="Gene3D" id="1.10.540.10">
    <property type="entry name" value="Acyl-CoA dehydrogenase/oxidase, N-terminal domain"/>
    <property type="match status" value="1"/>
</dbReference>
<comment type="catalytic activity">
    <reaction evidence="17">
        <text>hexanoyl-CoA + oxidized [electron-transfer flavoprotein] + H(+) = (2E)-hexenoyl-CoA + reduced [electron-transfer flavoprotein]</text>
        <dbReference type="Rhea" id="RHEA:43464"/>
        <dbReference type="Rhea" id="RHEA-COMP:10685"/>
        <dbReference type="Rhea" id="RHEA-COMP:10686"/>
        <dbReference type="ChEBI" id="CHEBI:15378"/>
        <dbReference type="ChEBI" id="CHEBI:57692"/>
        <dbReference type="ChEBI" id="CHEBI:58307"/>
        <dbReference type="ChEBI" id="CHEBI:62077"/>
        <dbReference type="ChEBI" id="CHEBI:62620"/>
    </reaction>
</comment>
<organism evidence="26 27">
    <name type="scientific">Sinocyclocheilus grahami</name>
    <name type="common">Dianchi golden-line fish</name>
    <name type="synonym">Barbus grahami</name>
    <dbReference type="NCBI Taxonomy" id="75366"/>
    <lineage>
        <taxon>Eukaryota</taxon>
        <taxon>Metazoa</taxon>
        <taxon>Chordata</taxon>
        <taxon>Craniata</taxon>
        <taxon>Vertebrata</taxon>
        <taxon>Euteleostomi</taxon>
        <taxon>Actinopterygii</taxon>
        <taxon>Neopterygii</taxon>
        <taxon>Teleostei</taxon>
        <taxon>Ostariophysi</taxon>
        <taxon>Cypriniformes</taxon>
        <taxon>Cyprinidae</taxon>
        <taxon>Cyprininae</taxon>
        <taxon>Sinocyclocheilus</taxon>
    </lineage>
</organism>
<keyword evidence="8 22" id="KW-0285">Flavoprotein</keyword>
<dbReference type="SUPFAM" id="SSF47203">
    <property type="entry name" value="Acyl-CoA dehydrogenase C-terminal domain-like"/>
    <property type="match status" value="1"/>
</dbReference>
<dbReference type="InterPro" id="IPR037069">
    <property type="entry name" value="AcylCoA_DH/ox_N_sf"/>
</dbReference>
<evidence type="ECO:0000256" key="9">
    <source>
        <dbReference type="ARBA" id="ARBA00022827"/>
    </source>
</evidence>
<feature type="binding site" evidence="21">
    <location>
        <position position="280"/>
    </location>
    <ligand>
        <name>FAD</name>
        <dbReference type="ChEBI" id="CHEBI:57692"/>
    </ligand>
</feature>
<comment type="cofactor">
    <cofactor evidence="1 21 22">
        <name>FAD</name>
        <dbReference type="ChEBI" id="CHEBI:57692"/>
    </cofactor>
</comment>
<evidence type="ECO:0000256" key="13">
    <source>
        <dbReference type="ARBA" id="ARBA00031895"/>
    </source>
</evidence>
<evidence type="ECO:0000256" key="1">
    <source>
        <dbReference type="ARBA" id="ARBA00001974"/>
    </source>
</evidence>
<evidence type="ECO:0000256" key="20">
    <source>
        <dbReference type="PIRSR" id="PIRSR634183-2"/>
    </source>
</evidence>
<evidence type="ECO:0000256" key="16">
    <source>
        <dbReference type="ARBA" id="ARBA00048345"/>
    </source>
</evidence>
<evidence type="ECO:0000256" key="11">
    <source>
        <dbReference type="ARBA" id="ARBA00023002"/>
    </source>
</evidence>
<comment type="catalytic activity">
    <reaction evidence="15">
        <text>butanoyl-CoA + oxidized [electron-transfer flavoprotein] + H(+) = (2E)-butenoyl-CoA + reduced [electron-transfer flavoprotein]</text>
        <dbReference type="Rhea" id="RHEA:24004"/>
        <dbReference type="Rhea" id="RHEA-COMP:10685"/>
        <dbReference type="Rhea" id="RHEA-COMP:10686"/>
        <dbReference type="ChEBI" id="CHEBI:15378"/>
        <dbReference type="ChEBI" id="CHEBI:57332"/>
        <dbReference type="ChEBI" id="CHEBI:57371"/>
        <dbReference type="ChEBI" id="CHEBI:57692"/>
        <dbReference type="ChEBI" id="CHEBI:58307"/>
        <dbReference type="EC" id="1.3.8.1"/>
    </reaction>
</comment>
<dbReference type="AlphaFoldDB" id="A0A672RCY2"/>
<feature type="binding site" evidence="21">
    <location>
        <begin position="135"/>
        <end position="144"/>
    </location>
    <ligand>
        <name>FAD</name>
        <dbReference type="ChEBI" id="CHEBI:57692"/>
    </ligand>
</feature>
<keyword evidence="27" id="KW-1185">Reference proteome</keyword>
<feature type="active site" description="Proton acceptor" evidence="19">
    <location>
        <position position="254"/>
    </location>
</feature>
<feature type="binding site" evidence="21">
    <location>
        <begin position="364"/>
        <end position="366"/>
    </location>
    <ligand>
        <name>FAD</name>
        <dbReference type="ChEBI" id="CHEBI:57692"/>
    </ligand>
</feature>
<dbReference type="InterPro" id="IPR009075">
    <property type="entry name" value="AcylCo_DH/oxidase_C"/>
</dbReference>
<evidence type="ECO:0000256" key="22">
    <source>
        <dbReference type="RuleBase" id="RU362125"/>
    </source>
</evidence>
<evidence type="ECO:0000256" key="17">
    <source>
        <dbReference type="ARBA" id="ARBA00048375"/>
    </source>
</evidence>
<evidence type="ECO:0000256" key="10">
    <source>
        <dbReference type="ARBA" id="ARBA00022946"/>
    </source>
</evidence>
<reference evidence="26" key="1">
    <citation type="submission" date="2025-08" db="UniProtKB">
        <authorList>
            <consortium name="Ensembl"/>
        </authorList>
    </citation>
    <scope>IDENTIFICATION</scope>
</reference>
<evidence type="ECO:0000256" key="12">
    <source>
        <dbReference type="ARBA" id="ARBA00023128"/>
    </source>
</evidence>
<feature type="domain" description="Acyl-CoA dehydrogenase/oxidase C-terminal" evidence="23">
    <location>
        <begin position="241"/>
        <end position="375"/>
    </location>
</feature>
<comment type="subcellular location">
    <subcellularLocation>
        <location evidence="2">Mitochondrion</location>
    </subcellularLocation>
</comment>
<dbReference type="InterPro" id="IPR034183">
    <property type="entry name" value="IVD"/>
</dbReference>
<dbReference type="Pfam" id="PF02771">
    <property type="entry name" value="Acyl-CoA_dh_N"/>
    <property type="match status" value="1"/>
</dbReference>
<evidence type="ECO:0000256" key="19">
    <source>
        <dbReference type="PIRSR" id="PIRSR634183-1"/>
    </source>
</evidence>
<evidence type="ECO:0000256" key="4">
    <source>
        <dbReference type="ARBA" id="ARBA00009347"/>
    </source>
</evidence>
<evidence type="ECO:0000313" key="26">
    <source>
        <dbReference type="Ensembl" id="ENSSGRP00000086670.1"/>
    </source>
</evidence>
<dbReference type="FunFam" id="2.40.110.10:FF:000004">
    <property type="entry name" value="Isovaleryl-CoA dehydrogenase, mitochondrial"/>
    <property type="match status" value="1"/>
</dbReference>
<dbReference type="Gene3D" id="1.20.140.10">
    <property type="entry name" value="Butyryl-CoA Dehydrogenase, subunit A, domain 3"/>
    <property type="match status" value="1"/>
</dbReference>
<dbReference type="EC" id="1.3.8.1" evidence="6"/>
<evidence type="ECO:0000256" key="7">
    <source>
        <dbReference type="ARBA" id="ARBA00018258"/>
    </source>
</evidence>
<dbReference type="Pfam" id="PF00441">
    <property type="entry name" value="Acyl-CoA_dh_1"/>
    <property type="match status" value="1"/>
</dbReference>
<evidence type="ECO:0000256" key="6">
    <source>
        <dbReference type="ARBA" id="ARBA00012046"/>
    </source>
</evidence>
<dbReference type="EC" id="1.3.8.4" evidence="5"/>
<dbReference type="PROSITE" id="PS00072">
    <property type="entry name" value="ACYL_COA_DH_1"/>
    <property type="match status" value="1"/>
</dbReference>
<keyword evidence="12" id="KW-0496">Mitochondrion</keyword>
<dbReference type="UniPathway" id="UPA00363">
    <property type="reaction ID" value="UER00860"/>
</dbReference>
<dbReference type="InterPro" id="IPR006089">
    <property type="entry name" value="Acyl-CoA_DH_CS"/>
</dbReference>
<dbReference type="InterPro" id="IPR006091">
    <property type="entry name" value="Acyl-CoA_Oxase/DH_mid-dom"/>
</dbReference>
<reference evidence="26" key="2">
    <citation type="submission" date="2025-09" db="UniProtKB">
        <authorList>
            <consortium name="Ensembl"/>
        </authorList>
    </citation>
    <scope>IDENTIFICATION</scope>
</reference>
<evidence type="ECO:0000256" key="2">
    <source>
        <dbReference type="ARBA" id="ARBA00004173"/>
    </source>
</evidence>
<feature type="domain" description="Acyl-CoA oxidase/dehydrogenase middle" evidence="24">
    <location>
        <begin position="134"/>
        <end position="229"/>
    </location>
</feature>
<gene>
    <name evidence="26" type="primary">ivd</name>
</gene>
<dbReference type="Ensembl" id="ENSSGRT00000092269.1">
    <property type="protein sequence ID" value="ENSSGRP00000086670.1"/>
    <property type="gene ID" value="ENSSGRG00000043597.1"/>
</dbReference>
<dbReference type="SUPFAM" id="SSF56645">
    <property type="entry name" value="Acyl-CoA dehydrogenase NM domain-like"/>
    <property type="match status" value="1"/>
</dbReference>
<feature type="binding site" evidence="20">
    <location>
        <begin position="362"/>
        <end position="363"/>
    </location>
    <ligand>
        <name>substrate</name>
    </ligand>
</feature>
<protein>
    <recommendedName>
        <fullName evidence="7">Isovaleryl-CoA dehydrogenase, mitochondrial</fullName>
        <ecNumber evidence="6">1.3.8.1</ecNumber>
        <ecNumber evidence="5">1.3.8.4</ecNumber>
    </recommendedName>
    <alternativeName>
        <fullName evidence="13">Butyryl-CoA dehydrogenase</fullName>
    </alternativeName>
</protein>
<evidence type="ECO:0000256" key="14">
    <source>
        <dbReference type="ARBA" id="ARBA00045583"/>
    </source>
</evidence>
<dbReference type="PANTHER" id="PTHR43884:SF12">
    <property type="entry name" value="ISOVALERYL-COA DEHYDROGENASE, MITOCHONDRIAL-RELATED"/>
    <property type="match status" value="1"/>
</dbReference>
<accession>A0A672RCY2</accession>
<name>A0A672RCY2_SINGR</name>
<evidence type="ECO:0000259" key="24">
    <source>
        <dbReference type="Pfam" id="PF02770"/>
    </source>
</evidence>
<evidence type="ECO:0000256" key="3">
    <source>
        <dbReference type="ARBA" id="ARBA00004898"/>
    </source>
</evidence>
<feature type="domain" description="Acyl-CoA dehydrogenase/oxidase N-terminal" evidence="25">
    <location>
        <begin position="20"/>
        <end position="130"/>
    </location>
</feature>
<dbReference type="InterPro" id="IPR046373">
    <property type="entry name" value="Acyl-CoA_Oxase/DH_mid-dom_sf"/>
</dbReference>
<evidence type="ECO:0000256" key="21">
    <source>
        <dbReference type="PIRSR" id="PIRSR634183-3"/>
    </source>
</evidence>
<dbReference type="Proteomes" id="UP000472262">
    <property type="component" value="Unassembled WGS sequence"/>
</dbReference>
<dbReference type="InterPro" id="IPR009100">
    <property type="entry name" value="AcylCoA_DH/oxidase_NM_dom_sf"/>
</dbReference>
<dbReference type="Pfam" id="PF02770">
    <property type="entry name" value="Acyl-CoA_dh_M"/>
    <property type="match status" value="1"/>
</dbReference>
<keyword evidence="9 21" id="KW-0274">FAD</keyword>
<dbReference type="FunFam" id="1.10.540.10:FF:000007">
    <property type="entry name" value="Isovaleryl-CoA dehydrogenase, mitochondrial"/>
    <property type="match status" value="1"/>
</dbReference>
<evidence type="ECO:0000256" key="15">
    <source>
        <dbReference type="ARBA" id="ARBA00047736"/>
    </source>
</evidence>
<dbReference type="PROSITE" id="PS00073">
    <property type="entry name" value="ACYL_COA_DH_2"/>
    <property type="match status" value="1"/>
</dbReference>
<comment type="pathway">
    <text evidence="3">Amino-acid degradation; L-leucine degradation; (S)-3-hydroxy-3-methylglutaryl-CoA from 3-isovaleryl-CoA: step 1/3.</text>
</comment>
<feature type="binding site" evidence="20">
    <location>
        <position position="245"/>
    </location>
    <ligand>
        <name>substrate</name>
    </ligand>
</feature>
<keyword evidence="10" id="KW-0809">Transit peptide</keyword>
<keyword evidence="11 22" id="KW-0560">Oxidoreductase</keyword>
<comment type="similarity">
    <text evidence="4 22">Belongs to the acyl-CoA dehydrogenase family.</text>
</comment>
<evidence type="ECO:0000256" key="5">
    <source>
        <dbReference type="ARBA" id="ARBA00012044"/>
    </source>
</evidence>
<feature type="binding site" evidence="21">
    <location>
        <begin position="335"/>
        <end position="339"/>
    </location>
    <ligand>
        <name>FAD</name>
        <dbReference type="ChEBI" id="CHEBI:57692"/>
    </ligand>
</feature>
<evidence type="ECO:0000313" key="27">
    <source>
        <dbReference type="Proteomes" id="UP000472262"/>
    </source>
</evidence>
<comment type="catalytic activity">
    <reaction evidence="18">
        <text>3-methylbutanoyl-CoA + oxidized [electron-transfer flavoprotein] + H(+) = 3-methylbut-2-enoyl-CoA + reduced [electron-transfer flavoprotein]</text>
        <dbReference type="Rhea" id="RHEA:12276"/>
        <dbReference type="Rhea" id="RHEA-COMP:10685"/>
        <dbReference type="Rhea" id="RHEA-COMP:10686"/>
        <dbReference type="ChEBI" id="CHEBI:15378"/>
        <dbReference type="ChEBI" id="CHEBI:57344"/>
        <dbReference type="ChEBI" id="CHEBI:57345"/>
        <dbReference type="ChEBI" id="CHEBI:57692"/>
        <dbReference type="ChEBI" id="CHEBI:58307"/>
        <dbReference type="EC" id="1.3.8.4"/>
    </reaction>
</comment>
<dbReference type="GO" id="GO:0005739">
    <property type="term" value="C:mitochondrion"/>
    <property type="evidence" value="ECO:0007669"/>
    <property type="project" value="UniProtKB-SubCell"/>
</dbReference>
<comment type="catalytic activity">
    <reaction evidence="16">
        <text>pentanoyl-CoA + oxidized [electron-transfer flavoprotein] + H(+) = (2E)-pentenoyl-CoA + reduced [electron-transfer flavoprotein]</text>
        <dbReference type="Rhea" id="RHEA:43456"/>
        <dbReference type="Rhea" id="RHEA-COMP:10685"/>
        <dbReference type="Rhea" id="RHEA-COMP:10686"/>
        <dbReference type="ChEBI" id="CHEBI:15378"/>
        <dbReference type="ChEBI" id="CHEBI:57389"/>
        <dbReference type="ChEBI" id="CHEBI:57692"/>
        <dbReference type="ChEBI" id="CHEBI:58307"/>
        <dbReference type="ChEBI" id="CHEBI:86160"/>
    </reaction>
</comment>
<evidence type="ECO:0000256" key="18">
    <source>
        <dbReference type="ARBA" id="ARBA00052875"/>
    </source>
</evidence>